<gene>
    <name evidence="3" type="ORF">F6J89_31910</name>
</gene>
<evidence type="ECO:0000313" key="3">
    <source>
        <dbReference type="EMBL" id="NER32086.1"/>
    </source>
</evidence>
<feature type="domain" description="Glycosyltransferase subfamily 4-like N-terminal" evidence="2">
    <location>
        <begin position="28"/>
        <end position="160"/>
    </location>
</feature>
<dbReference type="Pfam" id="PF00534">
    <property type="entry name" value="Glycos_transf_1"/>
    <property type="match status" value="1"/>
</dbReference>
<protein>
    <submittedName>
        <fullName evidence="3">Glycosyltransferase family 4 protein</fullName>
    </submittedName>
</protein>
<dbReference type="SUPFAM" id="SSF53756">
    <property type="entry name" value="UDP-Glycosyltransferase/glycogen phosphorylase"/>
    <property type="match status" value="1"/>
</dbReference>
<name>A0A6B3NFJ8_9CYAN</name>
<dbReference type="PANTHER" id="PTHR12526:SF638">
    <property type="entry name" value="SPORE COAT PROTEIN SA"/>
    <property type="match status" value="1"/>
</dbReference>
<sequence>MHVIDKLSVAGSGIHGITKAIEWWIPRFESQQFQFTVCSLRSPEVAGEIFEQKKIPIFFLSKGKFSPSTLTSLIALIKHERVHILHLHGYGATNFGRLASLLTGIPNIVHEHTVIDNQPFYQTVADYILSPLTTKAIAISEPVREFMIHRRKVKPKKLETFLIGLPLAEFKPPEPTEQVNKRTELGISPDQQVVCTVGRLDTQKGQIYLLKAAISILKELPNTRFLIVGEGPDRSMLESFAKREGIAQQVIFTGLRNDIPALLALSDIAAIPSLWEGGPLTLFEAMNLRKPVVGTPVGLMGEVIHEGETGFLVPCHDFPLLAEKLIFLLRNPELAQTMGEKGWEECQNYDISHSVKSLSHIYRDLVA</sequence>
<dbReference type="Gene3D" id="3.40.50.2000">
    <property type="entry name" value="Glycogen Phosphorylase B"/>
    <property type="match status" value="2"/>
</dbReference>
<evidence type="ECO:0000259" key="1">
    <source>
        <dbReference type="Pfam" id="PF00534"/>
    </source>
</evidence>
<dbReference type="InterPro" id="IPR028098">
    <property type="entry name" value="Glyco_trans_4-like_N"/>
</dbReference>
<organism evidence="3">
    <name type="scientific">Symploca sp. SIO1C4</name>
    <dbReference type="NCBI Taxonomy" id="2607765"/>
    <lineage>
        <taxon>Bacteria</taxon>
        <taxon>Bacillati</taxon>
        <taxon>Cyanobacteriota</taxon>
        <taxon>Cyanophyceae</taxon>
        <taxon>Coleofasciculales</taxon>
        <taxon>Coleofasciculaceae</taxon>
        <taxon>Symploca</taxon>
    </lineage>
</organism>
<dbReference type="InterPro" id="IPR001296">
    <property type="entry name" value="Glyco_trans_1"/>
</dbReference>
<accession>A0A6B3NFJ8</accession>
<dbReference type="Pfam" id="PF13439">
    <property type="entry name" value="Glyco_transf_4"/>
    <property type="match status" value="1"/>
</dbReference>
<dbReference type="EMBL" id="JAAHFQ010001060">
    <property type="protein sequence ID" value="NER32086.1"/>
    <property type="molecule type" value="Genomic_DNA"/>
</dbReference>
<feature type="domain" description="Glycosyl transferase family 1" evidence="1">
    <location>
        <begin position="181"/>
        <end position="342"/>
    </location>
</feature>
<reference evidence="3" key="1">
    <citation type="submission" date="2019-11" db="EMBL/GenBank/DDBJ databases">
        <title>Genomic insights into an expanded diversity of filamentous marine cyanobacteria reveals the extraordinary biosynthetic potential of Moorea and Okeania.</title>
        <authorList>
            <person name="Ferreira Leao T."/>
            <person name="Wang M."/>
            <person name="Moss N."/>
            <person name="Da Silva R."/>
            <person name="Sanders J."/>
            <person name="Nurk S."/>
            <person name="Gurevich A."/>
            <person name="Humphrey G."/>
            <person name="Reher R."/>
            <person name="Zhu Q."/>
            <person name="Belda-Ferre P."/>
            <person name="Glukhov E."/>
            <person name="Rex R."/>
            <person name="Dorrestein P.C."/>
            <person name="Knight R."/>
            <person name="Pevzner P."/>
            <person name="Gerwick W.H."/>
            <person name="Gerwick L."/>
        </authorList>
    </citation>
    <scope>NUCLEOTIDE SEQUENCE</scope>
    <source>
        <strain evidence="3">SIO1C4</strain>
    </source>
</reference>
<dbReference type="AlphaFoldDB" id="A0A6B3NFJ8"/>
<dbReference type="PANTHER" id="PTHR12526">
    <property type="entry name" value="GLYCOSYLTRANSFERASE"/>
    <property type="match status" value="1"/>
</dbReference>
<proteinExistence type="predicted"/>
<evidence type="ECO:0000259" key="2">
    <source>
        <dbReference type="Pfam" id="PF13439"/>
    </source>
</evidence>
<dbReference type="GO" id="GO:0016757">
    <property type="term" value="F:glycosyltransferase activity"/>
    <property type="evidence" value="ECO:0007669"/>
    <property type="project" value="InterPro"/>
</dbReference>
<comment type="caution">
    <text evidence="3">The sequence shown here is derived from an EMBL/GenBank/DDBJ whole genome shotgun (WGS) entry which is preliminary data.</text>
</comment>
<dbReference type="CDD" id="cd03801">
    <property type="entry name" value="GT4_PimA-like"/>
    <property type="match status" value="1"/>
</dbReference>
<keyword evidence="3" id="KW-0808">Transferase</keyword>